<evidence type="ECO:0000256" key="1">
    <source>
        <dbReference type="ARBA" id="ARBA00008213"/>
    </source>
</evidence>
<dbReference type="InterPro" id="IPR022691">
    <property type="entry name" value="Tscrpt_elong_fac_GreA/B_N"/>
</dbReference>
<dbReference type="GO" id="GO:0003677">
    <property type="term" value="F:DNA binding"/>
    <property type="evidence" value="ECO:0007669"/>
    <property type="project" value="UniProtKB-UniRule"/>
</dbReference>
<dbReference type="GO" id="GO:0032784">
    <property type="term" value="P:regulation of DNA-templated transcription elongation"/>
    <property type="evidence" value="ECO:0007669"/>
    <property type="project" value="UniProtKB-UniRule"/>
</dbReference>
<dbReference type="NCBIfam" id="NF001263">
    <property type="entry name" value="PRK00226.1-4"/>
    <property type="match status" value="1"/>
</dbReference>
<dbReference type="Proteomes" id="UP000178492">
    <property type="component" value="Unassembled WGS sequence"/>
</dbReference>
<gene>
    <name evidence="8" type="primary">greA</name>
    <name evidence="12" type="ORF">A3D81_02210</name>
</gene>
<dbReference type="Pfam" id="PF01272">
    <property type="entry name" value="GreA_GreB"/>
    <property type="match status" value="1"/>
</dbReference>
<dbReference type="GO" id="GO:0070063">
    <property type="term" value="F:RNA polymerase binding"/>
    <property type="evidence" value="ECO:0007669"/>
    <property type="project" value="InterPro"/>
</dbReference>
<evidence type="ECO:0000313" key="13">
    <source>
        <dbReference type="Proteomes" id="UP000178492"/>
    </source>
</evidence>
<accession>A0A1F5GGV3</accession>
<dbReference type="InterPro" id="IPR028624">
    <property type="entry name" value="Tscrpt_elong_fac_GreA/B"/>
</dbReference>
<evidence type="ECO:0000256" key="7">
    <source>
        <dbReference type="ARBA" id="ARBA00030776"/>
    </source>
</evidence>
<evidence type="ECO:0000256" key="6">
    <source>
        <dbReference type="ARBA" id="ARBA00024916"/>
    </source>
</evidence>
<dbReference type="Gene3D" id="1.10.287.180">
    <property type="entry name" value="Transcription elongation factor, GreA/GreB, N-terminal domain"/>
    <property type="match status" value="1"/>
</dbReference>
<name>A0A1F5GGV3_9BACT</name>
<evidence type="ECO:0000256" key="5">
    <source>
        <dbReference type="ARBA" id="ARBA00023163"/>
    </source>
</evidence>
<protein>
    <recommendedName>
        <fullName evidence="2 8">Transcription elongation factor GreA</fullName>
    </recommendedName>
    <alternativeName>
        <fullName evidence="7 8">Transcript cleavage factor GreA</fullName>
    </alternativeName>
</protein>
<evidence type="ECO:0000313" key="12">
    <source>
        <dbReference type="EMBL" id="OGD91098.1"/>
    </source>
</evidence>
<evidence type="ECO:0000259" key="11">
    <source>
        <dbReference type="Pfam" id="PF03449"/>
    </source>
</evidence>
<dbReference type="PROSITE" id="PS00829">
    <property type="entry name" value="GREAB_1"/>
    <property type="match status" value="1"/>
</dbReference>
<evidence type="ECO:0000256" key="9">
    <source>
        <dbReference type="RuleBase" id="RU000556"/>
    </source>
</evidence>
<dbReference type="NCBIfam" id="TIGR01462">
    <property type="entry name" value="greA"/>
    <property type="match status" value="1"/>
</dbReference>
<dbReference type="PIRSF" id="PIRSF006092">
    <property type="entry name" value="GreA_GreB"/>
    <property type="match status" value="1"/>
</dbReference>
<dbReference type="InterPro" id="IPR018151">
    <property type="entry name" value="TF_GreA/GreB_CS"/>
</dbReference>
<evidence type="ECO:0000259" key="10">
    <source>
        <dbReference type="Pfam" id="PF01272"/>
    </source>
</evidence>
<evidence type="ECO:0000256" key="8">
    <source>
        <dbReference type="HAMAP-Rule" id="MF_00105"/>
    </source>
</evidence>
<dbReference type="InterPro" id="IPR023459">
    <property type="entry name" value="Tscrpt_elong_fac_GreA/B_fam"/>
</dbReference>
<evidence type="ECO:0000256" key="2">
    <source>
        <dbReference type="ARBA" id="ARBA00013729"/>
    </source>
</evidence>
<organism evidence="12 13">
    <name type="scientific">Candidatus Curtissbacteria bacterium RIFCSPHIGHO2_02_FULL_40_17</name>
    <dbReference type="NCBI Taxonomy" id="1797715"/>
    <lineage>
        <taxon>Bacteria</taxon>
        <taxon>Candidatus Curtissiibacteriota</taxon>
    </lineage>
</organism>
<evidence type="ECO:0000256" key="4">
    <source>
        <dbReference type="ARBA" id="ARBA00023125"/>
    </source>
</evidence>
<dbReference type="Pfam" id="PF03449">
    <property type="entry name" value="GreA_GreB_N"/>
    <property type="match status" value="1"/>
</dbReference>
<dbReference type="FunFam" id="1.10.287.180:FF:000001">
    <property type="entry name" value="Transcription elongation factor GreA"/>
    <property type="match status" value="1"/>
</dbReference>
<dbReference type="PANTHER" id="PTHR30437">
    <property type="entry name" value="TRANSCRIPTION ELONGATION FACTOR GREA"/>
    <property type="match status" value="1"/>
</dbReference>
<dbReference type="AlphaFoldDB" id="A0A1F5GGV3"/>
<dbReference type="STRING" id="1797715.A3D81_02210"/>
<feature type="domain" description="Transcription elongation factor GreA/GreB N-terminal" evidence="11">
    <location>
        <begin position="9"/>
        <end position="72"/>
    </location>
</feature>
<dbReference type="SUPFAM" id="SSF46557">
    <property type="entry name" value="GreA transcript cleavage protein, N-terminal domain"/>
    <property type="match status" value="1"/>
</dbReference>
<dbReference type="PANTHER" id="PTHR30437:SF4">
    <property type="entry name" value="TRANSCRIPTION ELONGATION FACTOR GREA"/>
    <property type="match status" value="1"/>
</dbReference>
<dbReference type="SUPFAM" id="SSF54534">
    <property type="entry name" value="FKBP-like"/>
    <property type="match status" value="1"/>
</dbReference>
<dbReference type="InterPro" id="IPR006359">
    <property type="entry name" value="Tscrpt_elong_fac_GreA"/>
</dbReference>
<dbReference type="Gene3D" id="3.10.50.30">
    <property type="entry name" value="Transcription elongation factor, GreA/GreB, C-terminal domain"/>
    <property type="match status" value="1"/>
</dbReference>
<keyword evidence="5 8" id="KW-0804">Transcription</keyword>
<keyword evidence="3 8" id="KW-0805">Transcription regulation</keyword>
<dbReference type="HAMAP" id="MF_00105">
    <property type="entry name" value="GreA_GreB"/>
    <property type="match status" value="1"/>
</dbReference>
<comment type="similarity">
    <text evidence="1 8 9">Belongs to the GreA/GreB family.</text>
</comment>
<dbReference type="GO" id="GO:0006354">
    <property type="term" value="P:DNA-templated transcription elongation"/>
    <property type="evidence" value="ECO:0007669"/>
    <property type="project" value="TreeGrafter"/>
</dbReference>
<proteinExistence type="inferred from homology"/>
<feature type="domain" description="Transcription elongation factor GreA/GreB C-terminal" evidence="10">
    <location>
        <begin position="82"/>
        <end position="153"/>
    </location>
</feature>
<dbReference type="EMBL" id="MFBE01000023">
    <property type="protein sequence ID" value="OGD91098.1"/>
    <property type="molecule type" value="Genomic_DNA"/>
</dbReference>
<dbReference type="InterPro" id="IPR001437">
    <property type="entry name" value="Tscrpt_elong_fac_GreA/B_C"/>
</dbReference>
<sequence>MLKSQNFKFTKEGFANLKKEHDALISRRPQVVINLSNAREQGDLSENAGYHAAKDELSQIDSRIRELKYLLRVGKVIDKTQSEIVSFGSRVVVEIDGKRMPFQIVEELEANPTKGKISTSSLIGKALMGHKVGEEIAVEVPNGKVVYKILEIT</sequence>
<dbReference type="InterPro" id="IPR036953">
    <property type="entry name" value="GreA/GreB_C_sf"/>
</dbReference>
<dbReference type="InterPro" id="IPR036805">
    <property type="entry name" value="Tscrpt_elong_fac_GreA/B_N_sf"/>
</dbReference>
<comment type="caution">
    <text evidence="12">The sequence shown here is derived from an EMBL/GenBank/DDBJ whole genome shotgun (WGS) entry which is preliminary data.</text>
</comment>
<comment type="function">
    <text evidence="6 8 9">Necessary for efficient RNA polymerase transcription elongation past template-encoded arresting sites. The arresting sites in DNA have the property of trapping a certain fraction of elongating RNA polymerases that pass through, resulting in locked ternary complexes. Cleavage of the nascent transcript by cleavage factors such as GreA or GreB allows the resumption of elongation from the new 3'terminus. GreA releases sequences of 2 to 3 nucleotides.</text>
</comment>
<reference evidence="12 13" key="1">
    <citation type="journal article" date="2016" name="Nat. Commun.">
        <title>Thousands of microbial genomes shed light on interconnected biogeochemical processes in an aquifer system.</title>
        <authorList>
            <person name="Anantharaman K."/>
            <person name="Brown C.T."/>
            <person name="Hug L.A."/>
            <person name="Sharon I."/>
            <person name="Castelle C.J."/>
            <person name="Probst A.J."/>
            <person name="Thomas B.C."/>
            <person name="Singh A."/>
            <person name="Wilkins M.J."/>
            <person name="Karaoz U."/>
            <person name="Brodie E.L."/>
            <person name="Williams K.H."/>
            <person name="Hubbard S.S."/>
            <person name="Banfield J.F."/>
        </authorList>
    </citation>
    <scope>NUCLEOTIDE SEQUENCE [LARGE SCALE GENOMIC DNA]</scope>
</reference>
<keyword evidence="4 8" id="KW-0238">DNA-binding</keyword>
<evidence type="ECO:0000256" key="3">
    <source>
        <dbReference type="ARBA" id="ARBA00023015"/>
    </source>
</evidence>